<evidence type="ECO:0000313" key="1">
    <source>
        <dbReference type="EMBL" id="MCX2724689.1"/>
    </source>
</evidence>
<reference evidence="1 2" key="1">
    <citation type="journal article" date="2016" name="Int. J. Syst. Evol. Microbiol.">
        <title>Labrenzia salina sp. nov., isolated from the rhizosphere of the halophyte Arthrocnemum macrostachyum.</title>
        <authorList>
            <person name="Camacho M."/>
            <person name="Redondo-Gomez S."/>
            <person name="Rodriguez-Llorente I."/>
            <person name="Rohde M."/>
            <person name="Sproer C."/>
            <person name="Schumann P."/>
            <person name="Klenk H.P."/>
            <person name="Montero-Calasanz M.D.C."/>
        </authorList>
    </citation>
    <scope>NUCLEOTIDE SEQUENCE [LARGE SCALE GENOMIC DNA]</scope>
    <source>
        <strain evidence="1 2">DSM 29163</strain>
    </source>
</reference>
<dbReference type="RefSeq" id="WP_265964890.1">
    <property type="nucleotide sequence ID" value="NZ_JAPEVI010000003.1"/>
</dbReference>
<evidence type="ECO:0008006" key="3">
    <source>
        <dbReference type="Google" id="ProtNLM"/>
    </source>
</evidence>
<organism evidence="1 2">
    <name type="scientific">Roseibium salinum</name>
    <dbReference type="NCBI Taxonomy" id="1604349"/>
    <lineage>
        <taxon>Bacteria</taxon>
        <taxon>Pseudomonadati</taxon>
        <taxon>Pseudomonadota</taxon>
        <taxon>Alphaproteobacteria</taxon>
        <taxon>Hyphomicrobiales</taxon>
        <taxon>Stappiaceae</taxon>
        <taxon>Roseibium</taxon>
    </lineage>
</organism>
<keyword evidence="2" id="KW-1185">Reference proteome</keyword>
<gene>
    <name evidence="1" type="ORF">ON753_20345</name>
</gene>
<name>A0ABT3R5X9_9HYPH</name>
<dbReference type="Proteomes" id="UP001300261">
    <property type="component" value="Unassembled WGS sequence"/>
</dbReference>
<proteinExistence type="predicted"/>
<comment type="caution">
    <text evidence="1">The sequence shown here is derived from an EMBL/GenBank/DDBJ whole genome shotgun (WGS) entry which is preliminary data.</text>
</comment>
<protein>
    <recommendedName>
        <fullName evidence="3">DUF1127 domain-containing protein</fullName>
    </recommendedName>
</protein>
<evidence type="ECO:0000313" key="2">
    <source>
        <dbReference type="Proteomes" id="UP001300261"/>
    </source>
</evidence>
<sequence>MAFRRMTAPRRKRLAVGDLPPELLRDIGFDAEQRRPNSLEDKWRLEMELQSK</sequence>
<accession>A0ABT3R5X9</accession>
<dbReference type="EMBL" id="JAPEVI010000003">
    <property type="protein sequence ID" value="MCX2724689.1"/>
    <property type="molecule type" value="Genomic_DNA"/>
</dbReference>